<feature type="transmembrane region" description="Helical" evidence="2">
    <location>
        <begin position="12"/>
        <end position="36"/>
    </location>
</feature>
<organism evidence="4 5">
    <name type="scientific">Micromonospora avicenniae</name>
    <dbReference type="NCBI Taxonomy" id="1198245"/>
    <lineage>
        <taxon>Bacteria</taxon>
        <taxon>Bacillati</taxon>
        <taxon>Actinomycetota</taxon>
        <taxon>Actinomycetes</taxon>
        <taxon>Micromonosporales</taxon>
        <taxon>Micromonosporaceae</taxon>
        <taxon>Micromonospora</taxon>
    </lineage>
</organism>
<evidence type="ECO:0000313" key="4">
    <source>
        <dbReference type="EMBL" id="SIQ96674.1"/>
    </source>
</evidence>
<dbReference type="RefSeq" id="WP_245828205.1">
    <property type="nucleotide sequence ID" value="NZ_FTNF01000005.1"/>
</dbReference>
<gene>
    <name evidence="4" type="ORF">SAMN05444858_105202</name>
</gene>
<dbReference type="AlphaFoldDB" id="A0A1N6X2S1"/>
<accession>A0A1N6X2S1</accession>
<evidence type="ECO:0000256" key="1">
    <source>
        <dbReference type="ARBA" id="ARBA00006464"/>
    </source>
</evidence>
<keyword evidence="2" id="KW-1133">Transmembrane helix</keyword>
<dbReference type="PANTHER" id="PTHR30576">
    <property type="entry name" value="COLANIC BIOSYNTHESIS UDP-GLUCOSE LIPID CARRIER TRANSFERASE"/>
    <property type="match status" value="1"/>
</dbReference>
<keyword evidence="5" id="KW-1185">Reference proteome</keyword>
<dbReference type="EMBL" id="FTNF01000005">
    <property type="protein sequence ID" value="SIQ96674.1"/>
    <property type="molecule type" value="Genomic_DNA"/>
</dbReference>
<dbReference type="Proteomes" id="UP000186004">
    <property type="component" value="Unassembled WGS sequence"/>
</dbReference>
<feature type="domain" description="Bacterial sugar transferase" evidence="3">
    <location>
        <begin position="10"/>
        <end position="184"/>
    </location>
</feature>
<comment type="similarity">
    <text evidence="1">Belongs to the bacterial sugar transferase family.</text>
</comment>
<name>A0A1N6X2S1_9ACTN</name>
<dbReference type="GO" id="GO:0016780">
    <property type="term" value="F:phosphotransferase activity, for other substituted phosphate groups"/>
    <property type="evidence" value="ECO:0007669"/>
    <property type="project" value="TreeGrafter"/>
</dbReference>
<sequence>MSYQAQQRIKRLLDVSIALVLLILTAPVLAAAVLLIRVQLGGPVFFVQERTGRWQRPFRIIKLRTMTDERDTNGELLPDGVRCRGVGRLLRKLSVDELPQLVNVLRGDLSLVGPRPLLPRYDPWYKERERIRFDVRPGITGLAQVGGRNGVPWDERLGYDVEYVTSWSLRLDLVILARTVGKVLRGSGVATDPAADMLDLDKERQLSWVRS</sequence>
<protein>
    <submittedName>
        <fullName evidence="4">Sugar transferase involved in LPS biosynthesis (Colanic, teichoic acid)</fullName>
    </submittedName>
</protein>
<evidence type="ECO:0000256" key="2">
    <source>
        <dbReference type="SAM" id="Phobius"/>
    </source>
</evidence>
<dbReference type="InterPro" id="IPR003362">
    <property type="entry name" value="Bact_transf"/>
</dbReference>
<keyword evidence="2" id="KW-0812">Transmembrane</keyword>
<dbReference type="PANTHER" id="PTHR30576:SF8">
    <property type="entry name" value="UNDECAPRENYL-PHOSPHATE GALACTOSE PHOSPHOTRANSFERASE"/>
    <property type="match status" value="1"/>
</dbReference>
<evidence type="ECO:0000313" key="5">
    <source>
        <dbReference type="Proteomes" id="UP000186004"/>
    </source>
</evidence>
<dbReference type="STRING" id="1198245.SAMN05444858_105202"/>
<dbReference type="Pfam" id="PF02397">
    <property type="entry name" value="Bac_transf"/>
    <property type="match status" value="1"/>
</dbReference>
<evidence type="ECO:0000259" key="3">
    <source>
        <dbReference type="Pfam" id="PF02397"/>
    </source>
</evidence>
<keyword evidence="2" id="KW-0472">Membrane</keyword>
<reference evidence="4 5" key="1">
    <citation type="submission" date="2017-01" db="EMBL/GenBank/DDBJ databases">
        <authorList>
            <person name="Mah S.A."/>
            <person name="Swanson W.J."/>
            <person name="Moy G.W."/>
            <person name="Vacquier V.D."/>
        </authorList>
    </citation>
    <scope>NUCLEOTIDE SEQUENCE [LARGE SCALE GENOMIC DNA]</scope>
    <source>
        <strain evidence="4 5">DSM 45758</strain>
    </source>
</reference>
<keyword evidence="4" id="KW-0808">Transferase</keyword>
<proteinExistence type="inferred from homology"/>